<dbReference type="RefSeq" id="WP_005945076.1">
    <property type="nucleotide sequence ID" value="NZ_CP136423.1"/>
</dbReference>
<dbReference type="InterPro" id="IPR018356">
    <property type="entry name" value="Tscrpt_reg_HTH_DeoR_CS"/>
</dbReference>
<dbReference type="InterPro" id="IPR001034">
    <property type="entry name" value="DeoR_HTH"/>
</dbReference>
<keyword evidence="6" id="KW-1185">Reference proteome</keyword>
<dbReference type="PANTHER" id="PTHR30363">
    <property type="entry name" value="HTH-TYPE TRANSCRIPTIONAL REGULATOR SRLR-RELATED"/>
    <property type="match status" value="1"/>
</dbReference>
<evidence type="ECO:0000256" key="2">
    <source>
        <dbReference type="ARBA" id="ARBA00023125"/>
    </source>
</evidence>
<dbReference type="SMART" id="SM00420">
    <property type="entry name" value="HTH_DEOR"/>
    <property type="match status" value="1"/>
</dbReference>
<dbReference type="SUPFAM" id="SSF100950">
    <property type="entry name" value="NagB/RpiA/CoA transferase-like"/>
    <property type="match status" value="1"/>
</dbReference>
<evidence type="ECO:0000259" key="4">
    <source>
        <dbReference type="PROSITE" id="PS51000"/>
    </source>
</evidence>
<keyword evidence="2" id="KW-0238">DNA-binding</keyword>
<dbReference type="InterPro" id="IPR037171">
    <property type="entry name" value="NagB/RpiA_transferase-like"/>
</dbReference>
<feature type="domain" description="HTH deoR-type" evidence="4">
    <location>
        <begin position="3"/>
        <end position="58"/>
    </location>
</feature>
<protein>
    <recommendedName>
        <fullName evidence="4">HTH deoR-type domain-containing protein</fullName>
    </recommendedName>
</protein>
<dbReference type="PATRIC" id="fig|476272.21.peg.3232"/>
<evidence type="ECO:0000256" key="1">
    <source>
        <dbReference type="ARBA" id="ARBA00023015"/>
    </source>
</evidence>
<dbReference type="InterPro" id="IPR036388">
    <property type="entry name" value="WH-like_DNA-bd_sf"/>
</dbReference>
<dbReference type="AlphaFoldDB" id="C0CHB3"/>
<dbReference type="InterPro" id="IPR014036">
    <property type="entry name" value="DeoR-like_C"/>
</dbReference>
<dbReference type="PANTHER" id="PTHR30363:SF44">
    <property type="entry name" value="AGA OPERON TRANSCRIPTIONAL REPRESSOR-RELATED"/>
    <property type="match status" value="1"/>
</dbReference>
<evidence type="ECO:0000256" key="3">
    <source>
        <dbReference type="ARBA" id="ARBA00023163"/>
    </source>
</evidence>
<dbReference type="InterPro" id="IPR050313">
    <property type="entry name" value="Carb_Metab_HTH_regulators"/>
</dbReference>
<dbReference type="GO" id="GO:0003700">
    <property type="term" value="F:DNA-binding transcription factor activity"/>
    <property type="evidence" value="ECO:0007669"/>
    <property type="project" value="InterPro"/>
</dbReference>
<gene>
    <name evidence="5" type="ORF">RUMHYD_00227</name>
</gene>
<organism evidence="5 6">
    <name type="scientific">Blautia hydrogenotrophica (strain DSM 10507 / JCM 14656 / S5a33)</name>
    <name type="common">Ruminococcus hydrogenotrophicus</name>
    <dbReference type="NCBI Taxonomy" id="476272"/>
    <lineage>
        <taxon>Bacteria</taxon>
        <taxon>Bacillati</taxon>
        <taxon>Bacillota</taxon>
        <taxon>Clostridia</taxon>
        <taxon>Lachnospirales</taxon>
        <taxon>Lachnospiraceae</taxon>
        <taxon>Blautia</taxon>
    </lineage>
</organism>
<dbReference type="SUPFAM" id="SSF46785">
    <property type="entry name" value="Winged helix' DNA-binding domain"/>
    <property type="match status" value="1"/>
</dbReference>
<reference evidence="5 6" key="2">
    <citation type="submission" date="2009-02" db="EMBL/GenBank/DDBJ databases">
        <title>Draft genome sequence of Blautia hydrogenotrophica DSM 10507 (Ruminococcus hydrogenotrophicus DSM 10507).</title>
        <authorList>
            <person name="Sudarsanam P."/>
            <person name="Ley R."/>
            <person name="Guruge J."/>
            <person name="Turnbaugh P.J."/>
            <person name="Mahowald M."/>
            <person name="Liep D."/>
            <person name="Gordon J."/>
        </authorList>
    </citation>
    <scope>NUCLEOTIDE SEQUENCE [LARGE SCALE GENOMIC DNA]</scope>
    <source>
        <strain evidence="6">DSM 10507 / JCM 14656 / S5a33</strain>
    </source>
</reference>
<reference evidence="5 6" key="1">
    <citation type="submission" date="2009-01" db="EMBL/GenBank/DDBJ databases">
        <authorList>
            <person name="Fulton L."/>
            <person name="Clifton S."/>
            <person name="Fulton B."/>
            <person name="Xu J."/>
            <person name="Minx P."/>
            <person name="Pepin K.H."/>
            <person name="Johnson M."/>
            <person name="Bhonagiri V."/>
            <person name="Nash W.E."/>
            <person name="Mardis E.R."/>
            <person name="Wilson R.K."/>
        </authorList>
    </citation>
    <scope>NUCLEOTIDE SEQUENCE [LARGE SCALE GENOMIC DNA]</scope>
    <source>
        <strain evidence="6">DSM 10507 / JCM 14656 / S5a33</strain>
    </source>
</reference>
<evidence type="ECO:0000313" key="5">
    <source>
        <dbReference type="EMBL" id="EEG50833.1"/>
    </source>
</evidence>
<dbReference type="InterPro" id="IPR036390">
    <property type="entry name" value="WH_DNA-bd_sf"/>
</dbReference>
<dbReference type="Proteomes" id="UP000003100">
    <property type="component" value="Unassembled WGS sequence"/>
</dbReference>
<dbReference type="PROSITE" id="PS00894">
    <property type="entry name" value="HTH_DEOR_1"/>
    <property type="match status" value="1"/>
</dbReference>
<accession>C0CHB3</accession>
<sequence length="254" mass="28331">MLATERRELICKIVNEKKRVRVSELSRRLHTTEATVRRDLSELQNEKKVLRTHGGAVSVSFKADKKKEQRQEEKRRAYRAMAEAVYSFLREGDTLLLDGSESVLELCGLLKTGKKRGITVVTNSFQVVESLKDGDLVLIHVGGNVNSGSCISVGTIAENVIRSLRVNKAIFSVQGVEPRYGCSVLDFAEASMKHVMMESAEQVFVLAEHSSFSSEYLAKVTDSLEGVDYLITDCHTPKLDYTPYSKKVKLVTAL</sequence>
<dbReference type="SMART" id="SM01134">
    <property type="entry name" value="DeoRC"/>
    <property type="match status" value="1"/>
</dbReference>
<name>C0CHB3_BLAHS</name>
<dbReference type="EMBL" id="ACBZ01000006">
    <property type="protein sequence ID" value="EEG50833.1"/>
    <property type="molecule type" value="Genomic_DNA"/>
</dbReference>
<keyword evidence="3" id="KW-0804">Transcription</keyword>
<keyword evidence="1" id="KW-0805">Transcription regulation</keyword>
<dbReference type="eggNOG" id="COG1349">
    <property type="taxonomic scope" value="Bacteria"/>
</dbReference>
<dbReference type="Pfam" id="PF08220">
    <property type="entry name" value="HTH_DeoR"/>
    <property type="match status" value="1"/>
</dbReference>
<dbReference type="Gene3D" id="1.10.10.10">
    <property type="entry name" value="Winged helix-like DNA-binding domain superfamily/Winged helix DNA-binding domain"/>
    <property type="match status" value="1"/>
</dbReference>
<dbReference type="PROSITE" id="PS51000">
    <property type="entry name" value="HTH_DEOR_2"/>
    <property type="match status" value="1"/>
</dbReference>
<dbReference type="HOGENOM" id="CLU_060699_0_1_9"/>
<dbReference type="GO" id="GO:0003677">
    <property type="term" value="F:DNA binding"/>
    <property type="evidence" value="ECO:0007669"/>
    <property type="project" value="UniProtKB-KW"/>
</dbReference>
<evidence type="ECO:0000313" key="6">
    <source>
        <dbReference type="Proteomes" id="UP000003100"/>
    </source>
</evidence>
<dbReference type="PRINTS" id="PR00037">
    <property type="entry name" value="HTHLACR"/>
</dbReference>
<dbReference type="Pfam" id="PF00455">
    <property type="entry name" value="DeoRC"/>
    <property type="match status" value="1"/>
</dbReference>
<proteinExistence type="predicted"/>
<dbReference type="GeneID" id="86821507"/>